<reference evidence="1 2" key="1">
    <citation type="submission" date="2021-06" db="EMBL/GenBank/DDBJ databases">
        <title>Caerostris extrusa draft genome.</title>
        <authorList>
            <person name="Kono N."/>
            <person name="Arakawa K."/>
        </authorList>
    </citation>
    <scope>NUCLEOTIDE SEQUENCE [LARGE SCALE GENOMIC DNA]</scope>
</reference>
<dbReference type="Proteomes" id="UP001054945">
    <property type="component" value="Unassembled WGS sequence"/>
</dbReference>
<accession>A0AAV4PUA6</accession>
<proteinExistence type="predicted"/>
<evidence type="ECO:0000313" key="2">
    <source>
        <dbReference type="Proteomes" id="UP001054945"/>
    </source>
</evidence>
<dbReference type="AlphaFoldDB" id="A0AAV4PUA6"/>
<sequence length="151" mass="16664">MSKGDTSRSEMIAACDSILLQVIAACDSTLLQFVFPKKKITDALQNIINNEKSSESAEQRGSLICFIYLSSVDHSDTSSFAASQCEVSIDLGRESTAERENGTEKNERMVLRVCQNKYEVPAMFDESISFNSPLGEGYVSVVEEQFSPTLK</sequence>
<evidence type="ECO:0000313" key="1">
    <source>
        <dbReference type="EMBL" id="GIY00496.1"/>
    </source>
</evidence>
<name>A0AAV4PUA6_CAEEX</name>
<dbReference type="EMBL" id="BPLR01005186">
    <property type="protein sequence ID" value="GIY00496.1"/>
    <property type="molecule type" value="Genomic_DNA"/>
</dbReference>
<protein>
    <submittedName>
        <fullName evidence="1">Uncharacterized protein</fullName>
    </submittedName>
</protein>
<gene>
    <name evidence="1" type="ORF">CEXT_457331</name>
</gene>
<organism evidence="1 2">
    <name type="scientific">Caerostris extrusa</name>
    <name type="common">Bark spider</name>
    <name type="synonym">Caerostris bankana</name>
    <dbReference type="NCBI Taxonomy" id="172846"/>
    <lineage>
        <taxon>Eukaryota</taxon>
        <taxon>Metazoa</taxon>
        <taxon>Ecdysozoa</taxon>
        <taxon>Arthropoda</taxon>
        <taxon>Chelicerata</taxon>
        <taxon>Arachnida</taxon>
        <taxon>Araneae</taxon>
        <taxon>Araneomorphae</taxon>
        <taxon>Entelegynae</taxon>
        <taxon>Araneoidea</taxon>
        <taxon>Araneidae</taxon>
        <taxon>Caerostris</taxon>
    </lineage>
</organism>
<comment type="caution">
    <text evidence="1">The sequence shown here is derived from an EMBL/GenBank/DDBJ whole genome shotgun (WGS) entry which is preliminary data.</text>
</comment>
<keyword evidence="2" id="KW-1185">Reference proteome</keyword>